<dbReference type="SUPFAM" id="SSF110395">
    <property type="entry name" value="CutC-like"/>
    <property type="match status" value="1"/>
</dbReference>
<dbReference type="Proteomes" id="UP000239814">
    <property type="component" value="Chromosome"/>
</dbReference>
<sequence>MLEIAVQDAAGAAVARAAGADRVELCTALGVTGGLTPSPGTVKSASAAGIDVHVLLRNRPGGFVYSRTELTALTGDVVAAAAAGASGVVIGALDADGRVDVPACRRLLAAARDSGLEVTFHRALDVVADPVAALHVLAELGVDRVLTSGGAASTAAGLDTLRRLIDANTGVQVMAGGGVRVGDIPGLVEIGVDAVHLSARAVVADPGRAGPGGGGDAGLEVTDPALVREARAALDGSTR</sequence>
<dbReference type="HAMAP" id="MF_00795">
    <property type="entry name" value="CutC"/>
    <property type="match status" value="1"/>
</dbReference>
<dbReference type="PANTHER" id="PTHR12598:SF0">
    <property type="entry name" value="COPPER HOMEOSTASIS PROTEIN CUTC HOMOLOG"/>
    <property type="match status" value="1"/>
</dbReference>
<dbReference type="InterPro" id="IPR005627">
    <property type="entry name" value="CutC-like"/>
</dbReference>
<keyword evidence="2" id="KW-0963">Cytoplasm</keyword>
<comment type="caution">
    <text evidence="2">Once thought to be involved in copper homeostasis, experiments in E.coli have shown this is not the case.</text>
</comment>
<name>A0A2S0KKK8_9ACTN</name>
<reference evidence="3 4" key="1">
    <citation type="submission" date="2018-03" db="EMBL/GenBank/DDBJ databases">
        <title>Characteristics and genome of n-alkane degrading marine bacteria Gordonia iterans isolated from crude oil contaminated in Tae-an, South Korea.</title>
        <authorList>
            <person name="Lee S.-S."/>
            <person name="Kim H."/>
        </authorList>
    </citation>
    <scope>NUCLEOTIDE SEQUENCE [LARGE SCALE GENOMIC DNA]</scope>
    <source>
        <strain evidence="3 4">Co17</strain>
    </source>
</reference>
<organism evidence="3 4">
    <name type="scientific">Gordonia iterans</name>
    <dbReference type="NCBI Taxonomy" id="1004901"/>
    <lineage>
        <taxon>Bacteria</taxon>
        <taxon>Bacillati</taxon>
        <taxon>Actinomycetota</taxon>
        <taxon>Actinomycetes</taxon>
        <taxon>Mycobacteriales</taxon>
        <taxon>Gordoniaceae</taxon>
        <taxon>Gordonia</taxon>
    </lineage>
</organism>
<dbReference type="Pfam" id="PF03932">
    <property type="entry name" value="CutC"/>
    <property type="match status" value="1"/>
</dbReference>
<comment type="similarity">
    <text evidence="1 2">Belongs to the CutC family.</text>
</comment>
<dbReference type="AlphaFoldDB" id="A0A2S0KKK8"/>
<protein>
    <recommendedName>
        <fullName evidence="2">PF03932 family protein CutC</fullName>
    </recommendedName>
</protein>
<evidence type="ECO:0000256" key="1">
    <source>
        <dbReference type="ARBA" id="ARBA00007768"/>
    </source>
</evidence>
<dbReference type="EMBL" id="CP027433">
    <property type="protein sequence ID" value="AVM02218.1"/>
    <property type="molecule type" value="Genomic_DNA"/>
</dbReference>
<dbReference type="InterPro" id="IPR036822">
    <property type="entry name" value="CutC-like_dom_sf"/>
</dbReference>
<dbReference type="GO" id="GO:0005737">
    <property type="term" value="C:cytoplasm"/>
    <property type="evidence" value="ECO:0007669"/>
    <property type="project" value="UniProtKB-SubCell"/>
</dbReference>
<dbReference type="PANTHER" id="PTHR12598">
    <property type="entry name" value="COPPER HOMEOSTASIS PROTEIN CUTC"/>
    <property type="match status" value="1"/>
</dbReference>
<evidence type="ECO:0000256" key="2">
    <source>
        <dbReference type="HAMAP-Rule" id="MF_00795"/>
    </source>
</evidence>
<dbReference type="GO" id="GO:0005507">
    <property type="term" value="F:copper ion binding"/>
    <property type="evidence" value="ECO:0007669"/>
    <property type="project" value="TreeGrafter"/>
</dbReference>
<evidence type="ECO:0000313" key="3">
    <source>
        <dbReference type="EMBL" id="AVM02218.1"/>
    </source>
</evidence>
<dbReference type="KEGG" id="git:C6V83_12370"/>
<evidence type="ECO:0000313" key="4">
    <source>
        <dbReference type="Proteomes" id="UP000239814"/>
    </source>
</evidence>
<comment type="subcellular location">
    <subcellularLocation>
        <location evidence="2">Cytoplasm</location>
    </subcellularLocation>
</comment>
<dbReference type="Gene3D" id="3.20.20.380">
    <property type="entry name" value="Copper homeostasis (CutC) domain"/>
    <property type="match status" value="1"/>
</dbReference>
<keyword evidence="4" id="KW-1185">Reference proteome</keyword>
<accession>A0A2S0KKK8</accession>
<gene>
    <name evidence="2" type="primary">cutC</name>
    <name evidence="3" type="ORF">C6V83_12370</name>
</gene>
<dbReference type="OrthoDB" id="9815677at2"/>
<proteinExistence type="inferred from homology"/>